<evidence type="ECO:0000256" key="2">
    <source>
        <dbReference type="ARBA" id="ARBA00022603"/>
    </source>
</evidence>
<evidence type="ECO:0000256" key="3">
    <source>
        <dbReference type="ARBA" id="ARBA00022679"/>
    </source>
</evidence>
<proteinExistence type="predicted"/>
<feature type="domain" description="Methyltransferase small" evidence="6">
    <location>
        <begin position="88"/>
        <end position="180"/>
    </location>
</feature>
<dbReference type="Pfam" id="PF05175">
    <property type="entry name" value="MTS"/>
    <property type="match status" value="1"/>
</dbReference>
<protein>
    <recommendedName>
        <fullName evidence="1">peptide chain release factor N(5)-glutamine methyltransferase</fullName>
        <ecNumber evidence="1">2.1.1.297</ecNumber>
    </recommendedName>
</protein>
<reference evidence="7" key="1">
    <citation type="submission" date="2023-06" db="EMBL/GenBank/DDBJ databases">
        <title>MT1 and MT2 Draft Genomes of Novel Species.</title>
        <authorList>
            <person name="Venkateswaran K."/>
        </authorList>
    </citation>
    <scope>NUCLEOTIDE SEQUENCE</scope>
    <source>
        <strain evidence="7">IIF3SC-B10</strain>
    </source>
</reference>
<sequence length="269" mass="28546">MPHHQQGPPAALHRTEAELTVRLRAAGCVFAEDEARLLAGSGATDEVLAAMLDRRVAGFPLEHILGWVDFCGLRLEVGPGVFVPRQRSAFLVACAADLTTAGATVLDLCCGCGALGVALADVVPDLRLHASDISGAAVGLARNNLAGLQAELYEGDLFDPLPLSLKGTVDTLLCNTPYVPSARVQTLPPEARVHEPLISLDGGEDGLEVQRRVAREAPDWLVPGGHILFEVGEDQEQECLRLLRDGGFDAWSRSLGDEGPTVVIGRRPA</sequence>
<comment type="caution">
    <text evidence="7">The sequence shown here is derived from an EMBL/GenBank/DDBJ whole genome shotgun (WGS) entry which is preliminary data.</text>
</comment>
<evidence type="ECO:0000313" key="8">
    <source>
        <dbReference type="Proteomes" id="UP001174209"/>
    </source>
</evidence>
<keyword evidence="8" id="KW-1185">Reference proteome</keyword>
<organism evidence="7 8">
    <name type="scientific">Arthrobacter burdickii</name>
    <dbReference type="NCBI Taxonomy" id="3035920"/>
    <lineage>
        <taxon>Bacteria</taxon>
        <taxon>Bacillati</taxon>
        <taxon>Actinomycetota</taxon>
        <taxon>Actinomycetes</taxon>
        <taxon>Micrococcales</taxon>
        <taxon>Micrococcaceae</taxon>
        <taxon>Arthrobacter</taxon>
    </lineage>
</organism>
<evidence type="ECO:0000256" key="4">
    <source>
        <dbReference type="ARBA" id="ARBA00022691"/>
    </source>
</evidence>
<dbReference type="Proteomes" id="UP001174209">
    <property type="component" value="Unassembled WGS sequence"/>
</dbReference>
<dbReference type="InterPro" id="IPR029063">
    <property type="entry name" value="SAM-dependent_MTases_sf"/>
</dbReference>
<dbReference type="PANTHER" id="PTHR18895">
    <property type="entry name" value="HEMK METHYLTRANSFERASE"/>
    <property type="match status" value="1"/>
</dbReference>
<dbReference type="SUPFAM" id="SSF53335">
    <property type="entry name" value="S-adenosyl-L-methionine-dependent methyltransferases"/>
    <property type="match status" value="1"/>
</dbReference>
<gene>
    <name evidence="7" type="ORF">P5G52_03735</name>
</gene>
<dbReference type="CDD" id="cd02440">
    <property type="entry name" value="AdoMet_MTases"/>
    <property type="match status" value="1"/>
</dbReference>
<dbReference type="InterPro" id="IPR022446">
    <property type="entry name" value="MeTrfrase_put"/>
</dbReference>
<dbReference type="InterPro" id="IPR004556">
    <property type="entry name" value="HemK-like"/>
</dbReference>
<dbReference type="EC" id="2.1.1.297" evidence="1"/>
<evidence type="ECO:0000256" key="1">
    <source>
        <dbReference type="ARBA" id="ARBA00012771"/>
    </source>
</evidence>
<comment type="catalytic activity">
    <reaction evidence="5">
        <text>L-glutaminyl-[peptide chain release factor] + S-adenosyl-L-methionine = N(5)-methyl-L-glutaminyl-[peptide chain release factor] + S-adenosyl-L-homocysteine + H(+)</text>
        <dbReference type="Rhea" id="RHEA:42896"/>
        <dbReference type="Rhea" id="RHEA-COMP:10271"/>
        <dbReference type="Rhea" id="RHEA-COMP:10272"/>
        <dbReference type="ChEBI" id="CHEBI:15378"/>
        <dbReference type="ChEBI" id="CHEBI:30011"/>
        <dbReference type="ChEBI" id="CHEBI:57856"/>
        <dbReference type="ChEBI" id="CHEBI:59789"/>
        <dbReference type="ChEBI" id="CHEBI:61891"/>
        <dbReference type="EC" id="2.1.1.297"/>
    </reaction>
</comment>
<dbReference type="NCBIfam" id="TIGR03704">
    <property type="entry name" value="PrmC_rel_meth"/>
    <property type="match status" value="1"/>
</dbReference>
<evidence type="ECO:0000259" key="6">
    <source>
        <dbReference type="Pfam" id="PF05175"/>
    </source>
</evidence>
<dbReference type="RefSeq" id="WP_301224794.1">
    <property type="nucleotide sequence ID" value="NZ_JAROCG010000001.1"/>
</dbReference>
<keyword evidence="4" id="KW-0949">S-adenosyl-L-methionine</keyword>
<dbReference type="NCBIfam" id="TIGR00536">
    <property type="entry name" value="hemK_fam"/>
    <property type="match status" value="1"/>
</dbReference>
<evidence type="ECO:0000256" key="5">
    <source>
        <dbReference type="ARBA" id="ARBA00048391"/>
    </source>
</evidence>
<evidence type="ECO:0000313" key="7">
    <source>
        <dbReference type="EMBL" id="MDN4609970.1"/>
    </source>
</evidence>
<name>A0ABT8JXT0_9MICC</name>
<dbReference type="Gene3D" id="3.40.50.150">
    <property type="entry name" value="Vaccinia Virus protein VP39"/>
    <property type="match status" value="1"/>
</dbReference>
<dbReference type="PANTHER" id="PTHR18895:SF74">
    <property type="entry name" value="MTRF1L RELEASE FACTOR GLUTAMINE METHYLTRANSFERASE"/>
    <property type="match status" value="1"/>
</dbReference>
<dbReference type="InterPro" id="IPR007848">
    <property type="entry name" value="Small_mtfrase_dom"/>
</dbReference>
<accession>A0ABT8JXT0</accession>
<keyword evidence="2" id="KW-0489">Methyltransferase</keyword>
<dbReference type="EMBL" id="JAROCG010000001">
    <property type="protein sequence ID" value="MDN4609970.1"/>
    <property type="molecule type" value="Genomic_DNA"/>
</dbReference>
<dbReference type="InterPro" id="IPR050320">
    <property type="entry name" value="N5-glutamine_MTase"/>
</dbReference>
<keyword evidence="3" id="KW-0808">Transferase</keyword>